<dbReference type="InterPro" id="IPR059000">
    <property type="entry name" value="ATPase_P-type_domA"/>
</dbReference>
<feature type="compositionally biased region" description="Polar residues" evidence="1">
    <location>
        <begin position="58"/>
        <end position="67"/>
    </location>
</feature>
<name>F2U3K1_SALR5</name>
<evidence type="ECO:0000259" key="2">
    <source>
        <dbReference type="Pfam" id="PF00122"/>
    </source>
</evidence>
<dbReference type="RefSeq" id="XP_004996378.1">
    <property type="nucleotide sequence ID" value="XM_004996321.1"/>
</dbReference>
<feature type="region of interest" description="Disordered" evidence="1">
    <location>
        <begin position="49"/>
        <end position="78"/>
    </location>
</feature>
<organism evidence="4">
    <name type="scientific">Salpingoeca rosetta (strain ATCC 50818 / BSB-021)</name>
    <dbReference type="NCBI Taxonomy" id="946362"/>
    <lineage>
        <taxon>Eukaryota</taxon>
        <taxon>Choanoflagellata</taxon>
        <taxon>Craspedida</taxon>
        <taxon>Salpingoecidae</taxon>
        <taxon>Salpingoeca</taxon>
    </lineage>
</organism>
<dbReference type="STRING" id="946362.F2U3K1"/>
<evidence type="ECO:0000313" key="4">
    <source>
        <dbReference type="Proteomes" id="UP000007799"/>
    </source>
</evidence>
<reference evidence="3" key="1">
    <citation type="submission" date="2009-08" db="EMBL/GenBank/DDBJ databases">
        <title>Annotation of Salpingoeca rosetta.</title>
        <authorList>
            <consortium name="The Broad Institute Genome Sequencing Platform"/>
            <person name="Russ C."/>
            <person name="Cuomo C."/>
            <person name="Burger G."/>
            <person name="Gray M.W."/>
            <person name="Holland P.W.H."/>
            <person name="King N."/>
            <person name="Lang F.B.F."/>
            <person name="Roger A.J."/>
            <person name="Ruiz-Trillo I."/>
            <person name="Young S.K."/>
            <person name="Zeng Q."/>
            <person name="Gargeya S."/>
            <person name="Alvarado L."/>
            <person name="Berlin A."/>
            <person name="Chapman S.B."/>
            <person name="Chen Z."/>
            <person name="Freedman E."/>
            <person name="Gellesch M."/>
            <person name="Goldberg J."/>
            <person name="Griggs A."/>
            <person name="Gujja S."/>
            <person name="Heilman E."/>
            <person name="Heiman D."/>
            <person name="Howarth C."/>
            <person name="Mehta T."/>
            <person name="Neiman D."/>
            <person name="Pearson M."/>
            <person name="Roberts A."/>
            <person name="Saif S."/>
            <person name="Shea T."/>
            <person name="Shenoy N."/>
            <person name="Sisk P."/>
            <person name="Stolte C."/>
            <person name="Sykes S."/>
            <person name="White J."/>
            <person name="Yandava C."/>
            <person name="Haas B."/>
            <person name="Nusbaum C."/>
            <person name="Birren B."/>
        </authorList>
    </citation>
    <scope>NUCLEOTIDE SEQUENCE [LARGE SCALE GENOMIC DNA]</scope>
    <source>
        <strain evidence="3">ATCC 50818</strain>
    </source>
</reference>
<dbReference type="SUPFAM" id="SSF81653">
    <property type="entry name" value="Calcium ATPase, transduction domain A"/>
    <property type="match status" value="1"/>
</dbReference>
<dbReference type="AlphaFoldDB" id="F2U3K1"/>
<dbReference type="InParanoid" id="F2U3K1"/>
<protein>
    <recommendedName>
        <fullName evidence="2">P-type ATPase A domain-containing protein</fullName>
    </recommendedName>
</protein>
<gene>
    <name evidence="3" type="ORF">PTSG_02867</name>
</gene>
<accession>F2U3K1</accession>
<feature type="domain" description="P-type ATPase A" evidence="2">
    <location>
        <begin position="307"/>
        <end position="361"/>
    </location>
</feature>
<dbReference type="Proteomes" id="UP000007799">
    <property type="component" value="Unassembled WGS sequence"/>
</dbReference>
<dbReference type="GeneID" id="16076964"/>
<dbReference type="Gene3D" id="2.70.150.10">
    <property type="entry name" value="Calcium-transporting ATPase, cytoplasmic transduction domain A"/>
    <property type="match status" value="1"/>
</dbReference>
<dbReference type="Pfam" id="PF00122">
    <property type="entry name" value="E1-E2_ATPase"/>
    <property type="match status" value="1"/>
</dbReference>
<dbReference type="KEGG" id="sre:PTSG_02867"/>
<keyword evidence="4" id="KW-1185">Reference proteome</keyword>
<proteinExistence type="predicted"/>
<dbReference type="InterPro" id="IPR008250">
    <property type="entry name" value="ATPase_P-typ_transduc_dom_A_sf"/>
</dbReference>
<dbReference type="EMBL" id="GL832960">
    <property type="protein sequence ID" value="EGD82195.1"/>
    <property type="molecule type" value="Genomic_DNA"/>
</dbReference>
<evidence type="ECO:0000256" key="1">
    <source>
        <dbReference type="SAM" id="MobiDB-lite"/>
    </source>
</evidence>
<evidence type="ECO:0000313" key="3">
    <source>
        <dbReference type="EMBL" id="EGD82195.1"/>
    </source>
</evidence>
<sequence length="365" mass="39729">MSSVGQLSLPDATVWGPTVIKTTLMINDKAVAVEQLAVVSPDELADIQREEQQAVDEVSTSSTSALSTPDKKEPASSTTAKMLLPTLFGKPSPHPSTAAHAFGVRRMRGMHNNVSCGPARWHRAGEALQASSPASARWADTKAHKETHTPAQGMTYVSFVMVHVDDALRRVEVKHETYATEPRDIIAYVCVCLSEIRFCPITFIVCATVFLRRVHHRGCVRPDSWDARMIDGMSRRFTSSSCCWAWSPSFPGQPFLLSAVRSTMHGAANMNVTGIPPLHLCIARAYIEHLAKGNISSLLKEGIVKGNRMEERIDTELVQRGDNLKVVAGGKVPVKWMDARVLDGAGEMDEAVITGTSTLVSSPKA</sequence>